<dbReference type="GO" id="GO:0030170">
    <property type="term" value="F:pyridoxal phosphate binding"/>
    <property type="evidence" value="ECO:0007669"/>
    <property type="project" value="InterPro"/>
</dbReference>
<sequence length="230" mass="25865">KSQITLKTKMIAICNPNNPTGAVLSEEAMKAIVDLARKANIWLYVDEIYRGAELSGKETPTFLGQYEKVIVNGGLAKAYALQGLRIGWLVGPKKFIEKAWSYSDYTTIATNLISQRVATLILQPELRKKVLSRNRKLLSGNLGTLVEWVKKHKELFHFIPPHAGGMAFLRYNIKINSTELSTKLREEKDVFVVAGDCFGMDNYIRLGIGSEKKYFLAGLDLIDELLREIS</sequence>
<dbReference type="AlphaFoldDB" id="X1NU17"/>
<comment type="caution">
    <text evidence="2">The sequence shown here is derived from an EMBL/GenBank/DDBJ whole genome shotgun (WGS) entry which is preliminary data.</text>
</comment>
<dbReference type="CDD" id="cd00609">
    <property type="entry name" value="AAT_like"/>
    <property type="match status" value="1"/>
</dbReference>
<dbReference type="PROSITE" id="PS00105">
    <property type="entry name" value="AA_TRANSFER_CLASS_1"/>
    <property type="match status" value="1"/>
</dbReference>
<dbReference type="SUPFAM" id="SSF53383">
    <property type="entry name" value="PLP-dependent transferases"/>
    <property type="match status" value="1"/>
</dbReference>
<dbReference type="Pfam" id="PF00155">
    <property type="entry name" value="Aminotran_1_2"/>
    <property type="match status" value="1"/>
</dbReference>
<dbReference type="PANTHER" id="PTHR43510">
    <property type="entry name" value="AMINOTRANSFERASE FUNCTION, HYPOTHETICAL (EUROFUNG)"/>
    <property type="match status" value="1"/>
</dbReference>
<reference evidence="2" key="1">
    <citation type="journal article" date="2014" name="Front. Microbiol.">
        <title>High frequency of phylogenetically diverse reductive dehalogenase-homologous genes in deep subseafloor sedimentary metagenomes.</title>
        <authorList>
            <person name="Kawai M."/>
            <person name="Futagami T."/>
            <person name="Toyoda A."/>
            <person name="Takaki Y."/>
            <person name="Nishi S."/>
            <person name="Hori S."/>
            <person name="Arai W."/>
            <person name="Tsubouchi T."/>
            <person name="Morono Y."/>
            <person name="Uchiyama I."/>
            <person name="Ito T."/>
            <person name="Fujiyama A."/>
            <person name="Inagaki F."/>
            <person name="Takami H."/>
        </authorList>
    </citation>
    <scope>NUCLEOTIDE SEQUENCE</scope>
    <source>
        <strain evidence="2">Expedition CK06-06</strain>
    </source>
</reference>
<dbReference type="InterPro" id="IPR004838">
    <property type="entry name" value="NHTrfase_class1_PyrdxlP-BS"/>
</dbReference>
<gene>
    <name evidence="2" type="ORF">S06H3_34488</name>
</gene>
<name>X1NU17_9ZZZZ</name>
<dbReference type="InterPro" id="IPR015424">
    <property type="entry name" value="PyrdxlP-dep_Trfase"/>
</dbReference>
<dbReference type="InterPro" id="IPR004839">
    <property type="entry name" value="Aminotransferase_I/II_large"/>
</dbReference>
<evidence type="ECO:0000313" key="2">
    <source>
        <dbReference type="EMBL" id="GAI30285.1"/>
    </source>
</evidence>
<protein>
    <recommendedName>
        <fullName evidence="1">Aminotransferase class I/classII large domain-containing protein</fullName>
    </recommendedName>
</protein>
<evidence type="ECO:0000259" key="1">
    <source>
        <dbReference type="Pfam" id="PF00155"/>
    </source>
</evidence>
<dbReference type="Gene3D" id="3.40.640.10">
    <property type="entry name" value="Type I PLP-dependent aspartate aminotransferase-like (Major domain)"/>
    <property type="match status" value="1"/>
</dbReference>
<dbReference type="EMBL" id="BARV01020709">
    <property type="protein sequence ID" value="GAI30285.1"/>
    <property type="molecule type" value="Genomic_DNA"/>
</dbReference>
<accession>X1NU17</accession>
<proteinExistence type="predicted"/>
<organism evidence="2">
    <name type="scientific">marine sediment metagenome</name>
    <dbReference type="NCBI Taxonomy" id="412755"/>
    <lineage>
        <taxon>unclassified sequences</taxon>
        <taxon>metagenomes</taxon>
        <taxon>ecological metagenomes</taxon>
    </lineage>
</organism>
<feature type="domain" description="Aminotransferase class I/classII large" evidence="1">
    <location>
        <begin position="6"/>
        <end position="212"/>
    </location>
</feature>
<dbReference type="PANTHER" id="PTHR43510:SF1">
    <property type="entry name" value="AMINOTRANSFERASE FUNCTION, HYPOTHETICAL (EUROFUNG)"/>
    <property type="match status" value="1"/>
</dbReference>
<dbReference type="GO" id="GO:0003824">
    <property type="term" value="F:catalytic activity"/>
    <property type="evidence" value="ECO:0007669"/>
    <property type="project" value="InterPro"/>
</dbReference>
<dbReference type="InterPro" id="IPR015421">
    <property type="entry name" value="PyrdxlP-dep_Trfase_major"/>
</dbReference>
<feature type="non-terminal residue" evidence="2">
    <location>
        <position position="1"/>
    </location>
</feature>